<proteinExistence type="predicted"/>
<dbReference type="EMBL" id="JAPTMU010000019">
    <property type="protein sequence ID" value="KAJ4927380.1"/>
    <property type="molecule type" value="Genomic_DNA"/>
</dbReference>
<feature type="non-terminal residue" evidence="1">
    <location>
        <position position="115"/>
    </location>
</feature>
<evidence type="ECO:0000313" key="2">
    <source>
        <dbReference type="Proteomes" id="UP001219934"/>
    </source>
</evidence>
<gene>
    <name evidence="1" type="ORF">JOQ06_015111</name>
</gene>
<organism evidence="1 2">
    <name type="scientific">Pogonophryne albipinna</name>
    <dbReference type="NCBI Taxonomy" id="1090488"/>
    <lineage>
        <taxon>Eukaryota</taxon>
        <taxon>Metazoa</taxon>
        <taxon>Chordata</taxon>
        <taxon>Craniata</taxon>
        <taxon>Vertebrata</taxon>
        <taxon>Euteleostomi</taxon>
        <taxon>Actinopterygii</taxon>
        <taxon>Neopterygii</taxon>
        <taxon>Teleostei</taxon>
        <taxon>Neoteleostei</taxon>
        <taxon>Acanthomorphata</taxon>
        <taxon>Eupercaria</taxon>
        <taxon>Perciformes</taxon>
        <taxon>Notothenioidei</taxon>
        <taxon>Pogonophryne</taxon>
    </lineage>
</organism>
<protein>
    <submittedName>
        <fullName evidence="1">Uncharacterized protein</fullName>
    </submittedName>
</protein>
<dbReference type="AlphaFoldDB" id="A0AAD6AKY5"/>
<dbReference type="Proteomes" id="UP001219934">
    <property type="component" value="Unassembled WGS sequence"/>
</dbReference>
<sequence length="115" mass="13080">PPVSFLSCDPLPVMFSRSYKRRDSSRSLNRAEEPHRGQPCLACGEQCPGFALHKWRSYQEQGNDSPTSGLGTLYNYARLTPLEQMLELEMRIEAQHFEAFYSMSNTKDGSVCSVR</sequence>
<name>A0AAD6AKY5_9TELE</name>
<accession>A0AAD6AKY5</accession>
<reference evidence="1" key="1">
    <citation type="submission" date="2022-11" db="EMBL/GenBank/DDBJ databases">
        <title>Chromosome-level genome of Pogonophryne albipinna.</title>
        <authorList>
            <person name="Jo E."/>
        </authorList>
    </citation>
    <scope>NUCLEOTIDE SEQUENCE</scope>
    <source>
        <strain evidence="1">SGF0006</strain>
        <tissue evidence="1">Muscle</tissue>
    </source>
</reference>
<evidence type="ECO:0000313" key="1">
    <source>
        <dbReference type="EMBL" id="KAJ4927380.1"/>
    </source>
</evidence>
<comment type="caution">
    <text evidence="1">The sequence shown here is derived from an EMBL/GenBank/DDBJ whole genome shotgun (WGS) entry which is preliminary data.</text>
</comment>
<keyword evidence="2" id="KW-1185">Reference proteome</keyword>